<dbReference type="EMBL" id="FOVN01000003">
    <property type="protein sequence ID" value="SFN76452.1"/>
    <property type="molecule type" value="Genomic_DNA"/>
</dbReference>
<reference evidence="3" key="1">
    <citation type="submission" date="2016-10" db="EMBL/GenBank/DDBJ databases">
        <authorList>
            <person name="Varghese N."/>
            <person name="Submissions S."/>
        </authorList>
    </citation>
    <scope>NUCLEOTIDE SEQUENCE [LARGE SCALE GENOMIC DNA]</scope>
    <source>
        <strain evidence="3">DSM 23925</strain>
    </source>
</reference>
<protein>
    <recommendedName>
        <fullName evidence="4">CHRD domain-containing protein</fullName>
    </recommendedName>
</protein>
<organism evidence="2 3">
    <name type="scientific">Bizionia echini</name>
    <dbReference type="NCBI Taxonomy" id="649333"/>
    <lineage>
        <taxon>Bacteria</taxon>
        <taxon>Pseudomonadati</taxon>
        <taxon>Bacteroidota</taxon>
        <taxon>Flavobacteriia</taxon>
        <taxon>Flavobacteriales</taxon>
        <taxon>Flavobacteriaceae</taxon>
        <taxon>Bizionia</taxon>
    </lineage>
</organism>
<sequence>MSMVLVLPMLMMTNCSSDDDAGIFIPPAETSTTYQLGSVADPSISGTAKFIKNADNSTTVELQLTGTPAGGMHPAHIHFNTAAEGGDIAINLGTVDGDTGFSSVTFSALENGTAITYNELLDFDGYINVHLSATELGTLVAQGDIGQNELTGETKSYLLGDFEGTGISGSATFSERENGEALAVIDLDGTPAGGMHPAHIHMNTALESGAIAYTFKPIDGDTGMSVGNLAVLDFGDDDESNDEPITYEMLLEYDGYINVHLSEADLTIVSQGDIGQNELTGNTMSYDLNELDVPGISGTIMFSERADGSALSVISIMNTPADGMHPAHIHMGSVANAPGDILYTFPVVDGNTGMSKTNISELEDGTVFGYEEIINVDGYVNVHLSAAQLDVLVAQGNIGSNN</sequence>
<dbReference type="AlphaFoldDB" id="A0A1I5BP63"/>
<proteinExistence type="inferred from homology"/>
<evidence type="ECO:0000313" key="2">
    <source>
        <dbReference type="EMBL" id="SFN76452.1"/>
    </source>
</evidence>
<dbReference type="STRING" id="649333.SAMN04487989_103267"/>
<evidence type="ECO:0008006" key="4">
    <source>
        <dbReference type="Google" id="ProtNLM"/>
    </source>
</evidence>
<dbReference type="SUPFAM" id="SSF49329">
    <property type="entry name" value="Cu,Zn superoxide dismutase-like"/>
    <property type="match status" value="3"/>
</dbReference>
<accession>A0A1I5BP63</accession>
<dbReference type="GO" id="GO:0046872">
    <property type="term" value="F:metal ion binding"/>
    <property type="evidence" value="ECO:0007669"/>
    <property type="project" value="InterPro"/>
</dbReference>
<evidence type="ECO:0000256" key="1">
    <source>
        <dbReference type="ARBA" id="ARBA00010457"/>
    </source>
</evidence>
<keyword evidence="3" id="KW-1185">Reference proteome</keyword>
<dbReference type="GO" id="GO:0006801">
    <property type="term" value="P:superoxide metabolic process"/>
    <property type="evidence" value="ECO:0007669"/>
    <property type="project" value="InterPro"/>
</dbReference>
<gene>
    <name evidence="2" type="ORF">SAMN04487989_103267</name>
</gene>
<name>A0A1I5BP63_9FLAO</name>
<dbReference type="InterPro" id="IPR036423">
    <property type="entry name" value="SOD-like_Cu/Zn_dom_sf"/>
</dbReference>
<comment type="similarity">
    <text evidence="1">Belongs to the Cu-Zn superoxide dismutase family.</text>
</comment>
<dbReference type="Proteomes" id="UP000198705">
    <property type="component" value="Unassembled WGS sequence"/>
</dbReference>
<evidence type="ECO:0000313" key="3">
    <source>
        <dbReference type="Proteomes" id="UP000198705"/>
    </source>
</evidence>